<gene>
    <name evidence="1" type="ORF">A3I29_02590</name>
</gene>
<comment type="caution">
    <text evidence="1">The sequence shown here is derived from an EMBL/GenBank/DDBJ whole genome shotgun (WGS) entry which is preliminary data.</text>
</comment>
<protein>
    <submittedName>
        <fullName evidence="1">Uncharacterized protein</fullName>
    </submittedName>
</protein>
<organism evidence="1 2">
    <name type="scientific">Candidatus Magasanikbacteria bacterium RIFCSPLOWO2_02_FULL_44_11</name>
    <dbReference type="NCBI Taxonomy" id="1798689"/>
    <lineage>
        <taxon>Bacteria</taxon>
        <taxon>Candidatus Magasanikiibacteriota</taxon>
    </lineage>
</organism>
<reference evidence="1 2" key="1">
    <citation type="journal article" date="2016" name="Nat. Commun.">
        <title>Thousands of microbial genomes shed light on interconnected biogeochemical processes in an aquifer system.</title>
        <authorList>
            <person name="Anantharaman K."/>
            <person name="Brown C.T."/>
            <person name="Hug L.A."/>
            <person name="Sharon I."/>
            <person name="Castelle C.J."/>
            <person name="Probst A.J."/>
            <person name="Thomas B.C."/>
            <person name="Singh A."/>
            <person name="Wilkins M.J."/>
            <person name="Karaoz U."/>
            <person name="Brodie E.L."/>
            <person name="Williams K.H."/>
            <person name="Hubbard S.S."/>
            <person name="Banfield J.F."/>
        </authorList>
    </citation>
    <scope>NUCLEOTIDE SEQUENCE [LARGE SCALE GENOMIC DNA]</scope>
</reference>
<dbReference type="EMBL" id="MFQK01000007">
    <property type="protein sequence ID" value="OGH81266.1"/>
    <property type="molecule type" value="Genomic_DNA"/>
</dbReference>
<dbReference type="AlphaFoldDB" id="A0A1F6NBE7"/>
<evidence type="ECO:0000313" key="2">
    <source>
        <dbReference type="Proteomes" id="UP000178726"/>
    </source>
</evidence>
<proteinExistence type="predicted"/>
<accession>A0A1F6NBE7</accession>
<evidence type="ECO:0000313" key="1">
    <source>
        <dbReference type="EMBL" id="OGH81266.1"/>
    </source>
</evidence>
<sequence>MFPEETIIHPAKLVVGPVKHLEANLIYLCVKYRVTLIQKTSNDWDADIYDAKGCKKLYVVCKASAYIAIEELALRFKKMLEV</sequence>
<dbReference type="Proteomes" id="UP000178726">
    <property type="component" value="Unassembled WGS sequence"/>
</dbReference>
<name>A0A1F6NBE7_9BACT</name>
<dbReference type="STRING" id="1798689.A3I29_02590"/>